<dbReference type="Pfam" id="PF04828">
    <property type="entry name" value="GFA"/>
    <property type="match status" value="1"/>
</dbReference>
<evidence type="ECO:0000256" key="3">
    <source>
        <dbReference type="ARBA" id="ARBA00022833"/>
    </source>
</evidence>
<dbReference type="InterPro" id="IPR011057">
    <property type="entry name" value="Mss4-like_sf"/>
</dbReference>
<dbReference type="InterPro" id="IPR006913">
    <property type="entry name" value="CENP-V/GFA"/>
</dbReference>
<evidence type="ECO:0000313" key="6">
    <source>
        <dbReference type="EMBL" id="QJF49883.1"/>
    </source>
</evidence>
<keyword evidence="7" id="KW-1185">Reference proteome</keyword>
<evidence type="ECO:0000256" key="2">
    <source>
        <dbReference type="ARBA" id="ARBA00022723"/>
    </source>
</evidence>
<proteinExistence type="inferred from homology"/>
<dbReference type="Proteomes" id="UP000503308">
    <property type="component" value="Chromosome"/>
</dbReference>
<evidence type="ECO:0000313" key="7">
    <source>
        <dbReference type="Proteomes" id="UP000503308"/>
    </source>
</evidence>
<dbReference type="AlphaFoldDB" id="A0A858SQB1"/>
<dbReference type="KEGG" id="rpon:G3256_01220"/>
<dbReference type="PROSITE" id="PS51891">
    <property type="entry name" value="CENP_V_GFA"/>
    <property type="match status" value="1"/>
</dbReference>
<dbReference type="PANTHER" id="PTHR33337">
    <property type="entry name" value="GFA DOMAIN-CONTAINING PROTEIN"/>
    <property type="match status" value="1"/>
</dbReference>
<evidence type="ECO:0000259" key="5">
    <source>
        <dbReference type="PROSITE" id="PS51891"/>
    </source>
</evidence>
<sequence length="141" mass="15158">MPRTGSCLCGAVTYEISADVSQTGACHCGMCRKWSGGVYLGVEVPDGGLQITGEDHLKTYASSPWAERVFCGTCGSSMWYRMTATGSHQGTYHLGFGTLDDTDGMEMMGEIFIDKKPEAYSFAGDAQRMTEAEFMALFGGS</sequence>
<keyword evidence="2" id="KW-0479">Metal-binding</keyword>
<dbReference type="GO" id="GO:0046872">
    <property type="term" value="F:metal ion binding"/>
    <property type="evidence" value="ECO:0007669"/>
    <property type="project" value="UniProtKB-KW"/>
</dbReference>
<dbReference type="SUPFAM" id="SSF51316">
    <property type="entry name" value="Mss4-like"/>
    <property type="match status" value="1"/>
</dbReference>
<evidence type="ECO:0000256" key="4">
    <source>
        <dbReference type="ARBA" id="ARBA00023239"/>
    </source>
</evidence>
<gene>
    <name evidence="6" type="ORF">G3256_01220</name>
</gene>
<dbReference type="Gene3D" id="3.90.1590.10">
    <property type="entry name" value="glutathione-dependent formaldehyde- activating enzyme (gfa)"/>
    <property type="match status" value="1"/>
</dbReference>
<comment type="similarity">
    <text evidence="1">Belongs to the Gfa family.</text>
</comment>
<keyword evidence="3" id="KW-0862">Zinc</keyword>
<protein>
    <submittedName>
        <fullName evidence="6">GFA family protein</fullName>
    </submittedName>
</protein>
<dbReference type="RefSeq" id="WP_169639109.1">
    <property type="nucleotide sequence ID" value="NZ_CP048788.1"/>
</dbReference>
<evidence type="ECO:0000256" key="1">
    <source>
        <dbReference type="ARBA" id="ARBA00005495"/>
    </source>
</evidence>
<reference evidence="6 7" key="1">
    <citation type="submission" date="2020-02" db="EMBL/GenBank/DDBJ databases">
        <title>Genome sequence of Roseobacter ponti.</title>
        <authorList>
            <person name="Hollensteiner J."/>
            <person name="Schneider D."/>
            <person name="Poehlein A."/>
            <person name="Daniel R."/>
        </authorList>
    </citation>
    <scope>NUCLEOTIDE SEQUENCE [LARGE SCALE GENOMIC DNA]</scope>
    <source>
        <strain evidence="6 7">DSM 106830</strain>
    </source>
</reference>
<keyword evidence="4" id="KW-0456">Lyase</keyword>
<name>A0A858SQB1_9RHOB</name>
<dbReference type="EMBL" id="CP048788">
    <property type="protein sequence ID" value="QJF49883.1"/>
    <property type="molecule type" value="Genomic_DNA"/>
</dbReference>
<feature type="domain" description="CENP-V/GFA" evidence="5">
    <location>
        <begin position="3"/>
        <end position="121"/>
    </location>
</feature>
<organism evidence="6 7">
    <name type="scientific">Roseobacter ponti</name>
    <dbReference type="NCBI Taxonomy" id="1891787"/>
    <lineage>
        <taxon>Bacteria</taxon>
        <taxon>Pseudomonadati</taxon>
        <taxon>Pseudomonadota</taxon>
        <taxon>Alphaproteobacteria</taxon>
        <taxon>Rhodobacterales</taxon>
        <taxon>Roseobacteraceae</taxon>
        <taxon>Roseobacter</taxon>
    </lineage>
</organism>
<accession>A0A858SQB1</accession>
<dbReference type="GO" id="GO:0016846">
    <property type="term" value="F:carbon-sulfur lyase activity"/>
    <property type="evidence" value="ECO:0007669"/>
    <property type="project" value="InterPro"/>
</dbReference>
<dbReference type="PANTHER" id="PTHR33337:SF40">
    <property type="entry name" value="CENP-V_GFA DOMAIN-CONTAINING PROTEIN-RELATED"/>
    <property type="match status" value="1"/>
</dbReference>